<evidence type="ECO:0000313" key="2">
    <source>
        <dbReference type="EMBL" id="PHH52478.1"/>
    </source>
</evidence>
<protein>
    <submittedName>
        <fullName evidence="2">Uncharacterized protein</fullName>
    </submittedName>
</protein>
<comment type="caution">
    <text evidence="2">The sequence shown here is derived from an EMBL/GenBank/DDBJ whole genome shotgun (WGS) entry which is preliminary data.</text>
</comment>
<feature type="compositionally biased region" description="Polar residues" evidence="1">
    <location>
        <begin position="69"/>
        <end position="80"/>
    </location>
</feature>
<organism evidence="2 3">
    <name type="scientific">Ceratocystis fimbriata CBS 114723</name>
    <dbReference type="NCBI Taxonomy" id="1035309"/>
    <lineage>
        <taxon>Eukaryota</taxon>
        <taxon>Fungi</taxon>
        <taxon>Dikarya</taxon>
        <taxon>Ascomycota</taxon>
        <taxon>Pezizomycotina</taxon>
        <taxon>Sordariomycetes</taxon>
        <taxon>Hypocreomycetidae</taxon>
        <taxon>Microascales</taxon>
        <taxon>Ceratocystidaceae</taxon>
        <taxon>Ceratocystis</taxon>
    </lineage>
</organism>
<dbReference type="AlphaFoldDB" id="A0A2C5WY37"/>
<feature type="compositionally biased region" description="Low complexity" evidence="1">
    <location>
        <begin position="30"/>
        <end position="40"/>
    </location>
</feature>
<evidence type="ECO:0000256" key="1">
    <source>
        <dbReference type="SAM" id="MobiDB-lite"/>
    </source>
</evidence>
<dbReference type="EMBL" id="APWK03000067">
    <property type="protein sequence ID" value="PHH52478.1"/>
    <property type="molecule type" value="Genomic_DNA"/>
</dbReference>
<feature type="region of interest" description="Disordered" evidence="1">
    <location>
        <begin position="1"/>
        <end position="93"/>
    </location>
</feature>
<keyword evidence="3" id="KW-1185">Reference proteome</keyword>
<reference evidence="2 3" key="2">
    <citation type="journal article" date="2013" name="IMA Fungus">
        <title>IMA Genome-F 1: Ceratocystis fimbriata: Draft nuclear genome sequence for the plant pathogen, Ceratocystis fimbriata.</title>
        <authorList>
            <person name="Wilken P.M."/>
            <person name="Steenkamp E.T."/>
            <person name="Wingfield M.J."/>
            <person name="de Beer Z.W."/>
            <person name="Wingfield B.D."/>
        </authorList>
    </citation>
    <scope>NUCLEOTIDE SEQUENCE [LARGE SCALE GENOMIC DNA]</scope>
    <source>
        <strain evidence="2 3">CBS 114723</strain>
    </source>
</reference>
<reference evidence="2 3" key="1">
    <citation type="journal article" date="2013" name="Fungal Biol.">
        <title>Analysis of microsatellite markers in the genome of the plant pathogen Ceratocystis fimbriata.</title>
        <authorList>
            <person name="Simpson M.C."/>
            <person name="Wilken P.M."/>
            <person name="Coetzee M.P."/>
            <person name="Wingfield M.J."/>
            <person name="Wingfield B.D."/>
        </authorList>
    </citation>
    <scope>NUCLEOTIDE SEQUENCE [LARGE SCALE GENOMIC DNA]</scope>
    <source>
        <strain evidence="2 3">CBS 114723</strain>
    </source>
</reference>
<sequence>MSTQISSLATTTNSSKYNRSTSIVPQAPRSKSTYSSSLSRGHSHGHSQSDAHSANINPRKFVVSRARYSPSTVTRTSCMTSPRPHTRRSSTHERLRRMYRDFAVEGIVLIELDADLPQMVRSLCFPNVNIYLIPDHHLAEARAIAEFHGLFPSAEFSLTSKPPSHPRDLSTKVIQYTTNHIDTPSLEAGRLFLVPLSLAGISEDVAQPSVPLDANTEN</sequence>
<dbReference type="Proteomes" id="UP000222788">
    <property type="component" value="Unassembled WGS sequence"/>
</dbReference>
<gene>
    <name evidence="2" type="ORF">CFIMG_002725RA</name>
</gene>
<proteinExistence type="predicted"/>
<accession>A0A2C5WY37</accession>
<feature type="compositionally biased region" description="Polar residues" evidence="1">
    <location>
        <begin position="1"/>
        <end position="24"/>
    </location>
</feature>
<evidence type="ECO:0000313" key="3">
    <source>
        <dbReference type="Proteomes" id="UP000222788"/>
    </source>
</evidence>
<name>A0A2C5WY37_9PEZI</name>
<feature type="non-terminal residue" evidence="2">
    <location>
        <position position="218"/>
    </location>
</feature>